<sequence>MPRGTLGARFNCICARNFSFIPFGEEAEVEEEVVAAVSEQVIRKLTEIADDMEERYGNLINDQANSWLSSGDFDTFVDIAKGPITWSRIVVLFMFATKIIANAIAKHIGDLAQMIVSHVVKFLFIHGILGWVRKRGGWLAVLYEYHPATSATGCIAFFSLLACVTLATMMVKKG</sequence>
<feature type="transmembrane region" description="Helical" evidence="3">
    <location>
        <begin position="111"/>
        <end position="129"/>
    </location>
</feature>
<dbReference type="Gene3D" id="1.10.437.10">
    <property type="entry name" value="Blc2-like"/>
    <property type="match status" value="1"/>
</dbReference>
<feature type="transmembrane region" description="Helical" evidence="3">
    <location>
        <begin position="149"/>
        <end position="171"/>
    </location>
</feature>
<dbReference type="EMBL" id="CAAALY010254164">
    <property type="protein sequence ID" value="VEL37158.1"/>
    <property type="molecule type" value="Genomic_DNA"/>
</dbReference>
<proteinExistence type="inferred from homology"/>
<accession>A0A448XHU4</accession>
<dbReference type="GO" id="GO:0008630">
    <property type="term" value="P:intrinsic apoptotic signaling pathway in response to DNA damage"/>
    <property type="evidence" value="ECO:0007669"/>
    <property type="project" value="TreeGrafter"/>
</dbReference>
<keyword evidence="3" id="KW-1133">Transmembrane helix</keyword>
<evidence type="ECO:0000313" key="5">
    <source>
        <dbReference type="EMBL" id="VEL37158.1"/>
    </source>
</evidence>
<dbReference type="AlphaFoldDB" id="A0A448XHU4"/>
<dbReference type="GO" id="GO:0005741">
    <property type="term" value="C:mitochondrial outer membrane"/>
    <property type="evidence" value="ECO:0007669"/>
    <property type="project" value="TreeGrafter"/>
</dbReference>
<dbReference type="SUPFAM" id="SSF56854">
    <property type="entry name" value="Bcl-2 inhibitors of programmed cell death"/>
    <property type="match status" value="1"/>
</dbReference>
<dbReference type="InterPro" id="IPR046371">
    <property type="entry name" value="Bcl-2_BH1-3"/>
</dbReference>
<dbReference type="GO" id="GO:0042981">
    <property type="term" value="P:regulation of apoptotic process"/>
    <property type="evidence" value="ECO:0007669"/>
    <property type="project" value="InterPro"/>
</dbReference>
<dbReference type="GO" id="GO:0001836">
    <property type="term" value="P:release of cytochrome c from mitochondria"/>
    <property type="evidence" value="ECO:0007669"/>
    <property type="project" value="TreeGrafter"/>
</dbReference>
<keyword evidence="3" id="KW-0472">Membrane</keyword>
<dbReference type="OrthoDB" id="6080198at2759"/>
<dbReference type="InterPro" id="IPR036834">
    <property type="entry name" value="Bcl-2-like_sf"/>
</dbReference>
<evidence type="ECO:0000313" key="6">
    <source>
        <dbReference type="Proteomes" id="UP000784294"/>
    </source>
</evidence>
<comment type="caution">
    <text evidence="5">The sequence shown here is derived from an EMBL/GenBank/DDBJ whole genome shotgun (WGS) entry which is preliminary data.</text>
</comment>
<dbReference type="InterPro" id="IPR002475">
    <property type="entry name" value="Bcl2-like"/>
</dbReference>
<keyword evidence="2" id="KW-0053">Apoptosis</keyword>
<dbReference type="InterPro" id="IPR026298">
    <property type="entry name" value="Bcl-2_fam"/>
</dbReference>
<feature type="transmembrane region" description="Helical" evidence="3">
    <location>
        <begin position="86"/>
        <end position="104"/>
    </location>
</feature>
<feature type="domain" description="Bcl-2 Bcl-2 homology region 1-3" evidence="4">
    <location>
        <begin position="45"/>
        <end position="138"/>
    </location>
</feature>
<dbReference type="GO" id="GO:0097192">
    <property type="term" value="P:extrinsic apoptotic signaling pathway in absence of ligand"/>
    <property type="evidence" value="ECO:0007669"/>
    <property type="project" value="TreeGrafter"/>
</dbReference>
<keyword evidence="6" id="KW-1185">Reference proteome</keyword>
<keyword evidence="3" id="KW-0812">Transmembrane</keyword>
<dbReference type="Pfam" id="PF00452">
    <property type="entry name" value="Bcl-2"/>
    <property type="match status" value="1"/>
</dbReference>
<evidence type="ECO:0000256" key="2">
    <source>
        <dbReference type="ARBA" id="ARBA00022703"/>
    </source>
</evidence>
<evidence type="ECO:0000256" key="1">
    <source>
        <dbReference type="ARBA" id="ARBA00009458"/>
    </source>
</evidence>
<dbReference type="PANTHER" id="PTHR11256">
    <property type="entry name" value="BCL-2 RELATED"/>
    <property type="match status" value="1"/>
</dbReference>
<gene>
    <name evidence="5" type="ORF">PXEA_LOCUS30598</name>
</gene>
<organism evidence="5 6">
    <name type="scientific">Protopolystoma xenopodis</name>
    <dbReference type="NCBI Taxonomy" id="117903"/>
    <lineage>
        <taxon>Eukaryota</taxon>
        <taxon>Metazoa</taxon>
        <taxon>Spiralia</taxon>
        <taxon>Lophotrochozoa</taxon>
        <taxon>Platyhelminthes</taxon>
        <taxon>Monogenea</taxon>
        <taxon>Polyopisthocotylea</taxon>
        <taxon>Polystomatidea</taxon>
        <taxon>Polystomatidae</taxon>
        <taxon>Protopolystoma</taxon>
    </lineage>
</organism>
<comment type="similarity">
    <text evidence="1">Belongs to the Bcl-2 family.</text>
</comment>
<dbReference type="GO" id="GO:0051400">
    <property type="term" value="F:BH domain binding"/>
    <property type="evidence" value="ECO:0007669"/>
    <property type="project" value="TreeGrafter"/>
</dbReference>
<name>A0A448XHU4_9PLAT</name>
<reference evidence="5" key="1">
    <citation type="submission" date="2018-11" db="EMBL/GenBank/DDBJ databases">
        <authorList>
            <consortium name="Pathogen Informatics"/>
        </authorList>
    </citation>
    <scope>NUCLEOTIDE SEQUENCE</scope>
</reference>
<dbReference type="Proteomes" id="UP000784294">
    <property type="component" value="Unassembled WGS sequence"/>
</dbReference>
<evidence type="ECO:0000259" key="4">
    <source>
        <dbReference type="Pfam" id="PF00452"/>
    </source>
</evidence>
<dbReference type="PROSITE" id="PS50062">
    <property type="entry name" value="BCL2_FAMILY"/>
    <property type="match status" value="1"/>
</dbReference>
<protein>
    <recommendedName>
        <fullName evidence="4">Bcl-2 Bcl-2 homology region 1-3 domain-containing protein</fullName>
    </recommendedName>
</protein>
<evidence type="ECO:0000256" key="3">
    <source>
        <dbReference type="SAM" id="Phobius"/>
    </source>
</evidence>